<dbReference type="KEGG" id="ypy:YPK_2596"/>
<name>A0A0H3B600_YERPY</name>
<keyword evidence="1" id="KW-0472">Membrane</keyword>
<dbReference type="RefSeq" id="WP_012304280.1">
    <property type="nucleotide sequence ID" value="NZ_CP009792.1"/>
</dbReference>
<proteinExistence type="predicted"/>
<dbReference type="InterPro" id="IPR046554">
    <property type="entry name" value="DUF6708"/>
</dbReference>
<organism evidence="3">
    <name type="scientific">Yersinia pseudotuberculosis serotype O:3 (strain YPIII)</name>
    <dbReference type="NCBI Taxonomy" id="502800"/>
    <lineage>
        <taxon>Bacteria</taxon>
        <taxon>Pseudomonadati</taxon>
        <taxon>Pseudomonadota</taxon>
        <taxon>Gammaproteobacteria</taxon>
        <taxon>Enterobacterales</taxon>
        <taxon>Yersiniaceae</taxon>
        <taxon>Yersinia</taxon>
    </lineage>
</organism>
<accession>A0A0H3B600</accession>
<dbReference type="EMBL" id="CP000950">
    <property type="protein sequence ID" value="ACA68873.1"/>
    <property type="molecule type" value="Genomic_DNA"/>
</dbReference>
<feature type="domain" description="DUF6708" evidence="2">
    <location>
        <begin position="116"/>
        <end position="243"/>
    </location>
</feature>
<feature type="transmembrane region" description="Helical" evidence="1">
    <location>
        <begin position="72"/>
        <end position="96"/>
    </location>
</feature>
<evidence type="ECO:0000259" key="2">
    <source>
        <dbReference type="Pfam" id="PF20455"/>
    </source>
</evidence>
<dbReference type="PATRIC" id="fig|502800.11.peg.3295"/>
<dbReference type="Pfam" id="PF20455">
    <property type="entry name" value="DUF6708"/>
    <property type="match status" value="1"/>
</dbReference>
<protein>
    <recommendedName>
        <fullName evidence="2">DUF6708 domain-containing protein</fullName>
    </recommendedName>
</protein>
<sequence>MNEKHQQRHVEQEMVQAAINEHFSRQSRLTPRLKNWEEDLPENNEEQTVPGQLVQVTEINDIWMELPRYENIMWGGAWLGIISSIVPMVVMIYIGIDILSSEFDITLFLIMLLGLFFMLSMFLLNLRMALFVPRDQPIRFNRKRQKVYVFDYHRKQWNPWVKWPTTIKVFDWADIHGEISHESDRYDQGFRLYCAVCKPGTWDVAERFILSRALRHIVTQRKLWSHCCQYMQHKPVVMDPLEPGRPDNWKPRKNMCWSEDIDRESTTAPAPD</sequence>
<gene>
    <name evidence="3" type="ordered locus">YPK_2596</name>
</gene>
<keyword evidence="1" id="KW-1133">Transmembrane helix</keyword>
<evidence type="ECO:0000256" key="1">
    <source>
        <dbReference type="SAM" id="Phobius"/>
    </source>
</evidence>
<dbReference type="AlphaFoldDB" id="A0A0H3B600"/>
<keyword evidence="1" id="KW-0812">Transmembrane</keyword>
<reference evidence="3" key="1">
    <citation type="submission" date="2008-02" db="EMBL/GenBank/DDBJ databases">
        <title>Complete sequence of Yersinia pseudotuberculosis YPIII.</title>
        <authorList>
            <consortium name="US DOE Joint Genome Institute"/>
            <person name="Challacombe J.F."/>
            <person name="Bruce D."/>
            <person name="Detter J.C."/>
            <person name="Green L."/>
            <person name="Land M."/>
            <person name="Munk C."/>
            <person name="Lindler L.E."/>
            <person name="Nikolich M.P."/>
            <person name="Brettin T."/>
        </authorList>
    </citation>
    <scope>NUCLEOTIDE SEQUENCE</scope>
    <source>
        <strain evidence="3">YPIII</strain>
    </source>
</reference>
<feature type="transmembrane region" description="Helical" evidence="1">
    <location>
        <begin position="108"/>
        <end position="132"/>
    </location>
</feature>
<evidence type="ECO:0000313" key="3">
    <source>
        <dbReference type="EMBL" id="ACA68873.1"/>
    </source>
</evidence>